<feature type="signal peptide" evidence="1">
    <location>
        <begin position="1"/>
        <end position="17"/>
    </location>
</feature>
<feature type="chain" id="PRO_5035911346" evidence="1">
    <location>
        <begin position="18"/>
        <end position="73"/>
    </location>
</feature>
<name>A0A8T0EIF4_ARGBR</name>
<evidence type="ECO:0000313" key="3">
    <source>
        <dbReference type="Proteomes" id="UP000807504"/>
    </source>
</evidence>
<evidence type="ECO:0000313" key="2">
    <source>
        <dbReference type="EMBL" id="KAF8773301.1"/>
    </source>
</evidence>
<protein>
    <submittedName>
        <fullName evidence="2">Uncharacterized protein</fullName>
    </submittedName>
</protein>
<gene>
    <name evidence="2" type="ORF">HNY73_015972</name>
</gene>
<comment type="caution">
    <text evidence="2">The sequence shown here is derived from an EMBL/GenBank/DDBJ whole genome shotgun (WGS) entry which is preliminary data.</text>
</comment>
<dbReference type="EMBL" id="JABXBU010002227">
    <property type="protein sequence ID" value="KAF8773301.1"/>
    <property type="molecule type" value="Genomic_DNA"/>
</dbReference>
<reference evidence="2" key="1">
    <citation type="journal article" date="2020" name="bioRxiv">
        <title>Chromosome-level reference genome of the European wasp spider Argiope bruennichi: a resource for studies on range expansion and evolutionary adaptation.</title>
        <authorList>
            <person name="Sheffer M.M."/>
            <person name="Hoppe A."/>
            <person name="Krehenwinkel H."/>
            <person name="Uhl G."/>
            <person name="Kuss A.W."/>
            <person name="Jensen L."/>
            <person name="Jensen C."/>
            <person name="Gillespie R.G."/>
            <person name="Hoff K.J."/>
            <person name="Prost S."/>
        </authorList>
    </citation>
    <scope>NUCLEOTIDE SEQUENCE</scope>
</reference>
<accession>A0A8T0EIF4</accession>
<evidence type="ECO:0000256" key="1">
    <source>
        <dbReference type="SAM" id="SignalP"/>
    </source>
</evidence>
<proteinExistence type="predicted"/>
<dbReference type="Proteomes" id="UP000807504">
    <property type="component" value="Unassembled WGS sequence"/>
</dbReference>
<reference evidence="2" key="2">
    <citation type="submission" date="2020-06" db="EMBL/GenBank/DDBJ databases">
        <authorList>
            <person name="Sheffer M."/>
        </authorList>
    </citation>
    <scope>NUCLEOTIDE SEQUENCE</scope>
</reference>
<sequence length="73" mass="8317">MIAKILFFAILSAAVLAKSHPPPHHHHHHHPHHHSHLANLTMTLTARDIYTDMTFEETTILLTKLASTERLIT</sequence>
<keyword evidence="3" id="KW-1185">Reference proteome</keyword>
<organism evidence="2 3">
    <name type="scientific">Argiope bruennichi</name>
    <name type="common">Wasp spider</name>
    <name type="synonym">Aranea bruennichi</name>
    <dbReference type="NCBI Taxonomy" id="94029"/>
    <lineage>
        <taxon>Eukaryota</taxon>
        <taxon>Metazoa</taxon>
        <taxon>Ecdysozoa</taxon>
        <taxon>Arthropoda</taxon>
        <taxon>Chelicerata</taxon>
        <taxon>Arachnida</taxon>
        <taxon>Araneae</taxon>
        <taxon>Araneomorphae</taxon>
        <taxon>Entelegynae</taxon>
        <taxon>Araneoidea</taxon>
        <taxon>Araneidae</taxon>
        <taxon>Argiope</taxon>
    </lineage>
</organism>
<keyword evidence="1" id="KW-0732">Signal</keyword>
<dbReference type="AlphaFoldDB" id="A0A8T0EIF4"/>